<dbReference type="InParanoid" id="E1ZLJ0"/>
<dbReference type="InterPro" id="IPR005804">
    <property type="entry name" value="FA_desaturase_dom"/>
</dbReference>
<evidence type="ECO:0000256" key="4">
    <source>
        <dbReference type="ARBA" id="ARBA00022519"/>
    </source>
</evidence>
<evidence type="ECO:0000256" key="12">
    <source>
        <dbReference type="SAM" id="MobiDB-lite"/>
    </source>
</evidence>
<dbReference type="AlphaFoldDB" id="E1ZLJ0"/>
<dbReference type="eggNOG" id="ENOG502RYW0">
    <property type="taxonomic scope" value="Eukaryota"/>
</dbReference>
<keyword evidence="7 13" id="KW-1133">Transmembrane helix</keyword>
<feature type="transmembrane region" description="Helical" evidence="13">
    <location>
        <begin position="155"/>
        <end position="175"/>
    </location>
</feature>
<keyword evidence="4" id="KW-0997">Cell inner membrane</keyword>
<evidence type="ECO:0000259" key="14">
    <source>
        <dbReference type="Pfam" id="PF00487"/>
    </source>
</evidence>
<keyword evidence="11 13" id="KW-0472">Membrane</keyword>
<reference evidence="15 16" key="1">
    <citation type="journal article" date="2010" name="Plant Cell">
        <title>The Chlorella variabilis NC64A genome reveals adaptation to photosymbiosis, coevolution with viruses, and cryptic sex.</title>
        <authorList>
            <person name="Blanc G."/>
            <person name="Duncan G."/>
            <person name="Agarkova I."/>
            <person name="Borodovsky M."/>
            <person name="Gurnon J."/>
            <person name="Kuo A."/>
            <person name="Lindquist E."/>
            <person name="Lucas S."/>
            <person name="Pangilinan J."/>
            <person name="Polle J."/>
            <person name="Salamov A."/>
            <person name="Terry A."/>
            <person name="Yamada T."/>
            <person name="Dunigan D.D."/>
            <person name="Grigoriev I.V."/>
            <person name="Claverie J.M."/>
            <person name="Van Etten J.L."/>
        </authorList>
    </citation>
    <scope>NUCLEOTIDE SEQUENCE [LARGE SCALE GENOMIC DNA]</scope>
    <source>
        <strain evidence="15 16">NC64A</strain>
    </source>
</reference>
<feature type="transmembrane region" description="Helical" evidence="13">
    <location>
        <begin position="129"/>
        <end position="148"/>
    </location>
</feature>
<evidence type="ECO:0000256" key="7">
    <source>
        <dbReference type="ARBA" id="ARBA00022989"/>
    </source>
</evidence>
<evidence type="ECO:0000256" key="6">
    <source>
        <dbReference type="ARBA" id="ARBA00022723"/>
    </source>
</evidence>
<comment type="similarity">
    <text evidence="2">Belongs to the fatty acid desaturase type 1 family. AlkB subfamily.</text>
</comment>
<organism evidence="16">
    <name type="scientific">Chlorella variabilis</name>
    <name type="common">Green alga</name>
    <dbReference type="NCBI Taxonomy" id="554065"/>
    <lineage>
        <taxon>Eukaryota</taxon>
        <taxon>Viridiplantae</taxon>
        <taxon>Chlorophyta</taxon>
        <taxon>core chlorophytes</taxon>
        <taxon>Trebouxiophyceae</taxon>
        <taxon>Chlorellales</taxon>
        <taxon>Chlorellaceae</taxon>
        <taxon>Chlorella clade</taxon>
        <taxon>Chlorella</taxon>
    </lineage>
</organism>
<evidence type="ECO:0000256" key="1">
    <source>
        <dbReference type="ARBA" id="ARBA00004429"/>
    </source>
</evidence>
<keyword evidence="5 13" id="KW-0812">Transmembrane</keyword>
<gene>
    <name evidence="15" type="ORF">CHLNCDRAFT_58571</name>
</gene>
<dbReference type="PANTHER" id="PTHR38674">
    <property type="entry name" value="ALKANE 1-MONOOXYGENASE 1"/>
    <property type="match status" value="1"/>
</dbReference>
<evidence type="ECO:0000256" key="3">
    <source>
        <dbReference type="ARBA" id="ARBA00022475"/>
    </source>
</evidence>
<evidence type="ECO:0000256" key="9">
    <source>
        <dbReference type="ARBA" id="ARBA00023004"/>
    </source>
</evidence>
<keyword evidence="3" id="KW-1003">Cell membrane</keyword>
<keyword evidence="6" id="KW-0479">Metal-binding</keyword>
<keyword evidence="16" id="KW-1185">Reference proteome</keyword>
<dbReference type="GO" id="GO:0004497">
    <property type="term" value="F:monooxygenase activity"/>
    <property type="evidence" value="ECO:0007669"/>
    <property type="project" value="UniProtKB-KW"/>
</dbReference>
<comment type="subcellular location">
    <subcellularLocation>
        <location evidence="1">Cell inner membrane</location>
        <topology evidence="1">Multi-pass membrane protein</topology>
    </subcellularLocation>
</comment>
<name>E1ZLJ0_CHLVA</name>
<feature type="transmembrane region" description="Helical" evidence="13">
    <location>
        <begin position="265"/>
        <end position="283"/>
    </location>
</feature>
<dbReference type="KEGG" id="cvr:CHLNCDRAFT_58571"/>
<feature type="domain" description="Fatty acid desaturase" evidence="14">
    <location>
        <begin position="154"/>
        <end position="375"/>
    </location>
</feature>
<proteinExistence type="inferred from homology"/>
<evidence type="ECO:0000313" key="15">
    <source>
        <dbReference type="EMBL" id="EFN53276.1"/>
    </source>
</evidence>
<evidence type="ECO:0000256" key="5">
    <source>
        <dbReference type="ARBA" id="ARBA00022692"/>
    </source>
</evidence>
<dbReference type="CDD" id="cd03512">
    <property type="entry name" value="Alkane-hydroxylase"/>
    <property type="match status" value="1"/>
</dbReference>
<keyword evidence="8" id="KW-0560">Oxidoreductase</keyword>
<feature type="region of interest" description="Disordered" evidence="12">
    <location>
        <begin position="406"/>
        <end position="428"/>
    </location>
</feature>
<keyword evidence="9" id="KW-0408">Iron</keyword>
<evidence type="ECO:0000256" key="13">
    <source>
        <dbReference type="SAM" id="Phobius"/>
    </source>
</evidence>
<dbReference type="RefSeq" id="XP_005845378.1">
    <property type="nucleotide sequence ID" value="XM_005845316.1"/>
</dbReference>
<evidence type="ECO:0000256" key="10">
    <source>
        <dbReference type="ARBA" id="ARBA00023033"/>
    </source>
</evidence>
<sequence length="428" mass="46545">MPPQQRISDTRLGELVLRLLPEPLYYSAAFLYPVASALAGLGAVWAPAAVQFIASLPLVKAAGPLSPLLHHLASTQPGATLLSVLVSLLTAYLAFIVMPLGDALLGRDLRNPEEEAVAGTQDALFKAVLYAYTAVHLTVLCGLCHLLSTTPIHPLAFLGTTISAGVSGGILFTTAHELLHGTHWKDKLGANLLLAAVGYMHWTQSHLDHHKKVATPEDPASARRGENLYAFVCRSVWGNLVDGYGAELRRLKRKGISLLSPQNRMVAWILCPMALMAAVFLAYGWKGLAFAVGQAAVSVVMLETVNYIEHYGLQRQKLPNGRYEKVGLQHSWNASWMATSAFSFRLQRHAHHHLHAAAPYQLLRDLPDAPQLPMSYPGAMLLAACPPLHFAIMDARLDAYQQNKLQEAETAPAGEGDCAPLVQHDRKP</sequence>
<dbReference type="OrthoDB" id="507375at2759"/>
<dbReference type="GO" id="GO:0005886">
    <property type="term" value="C:plasma membrane"/>
    <property type="evidence" value="ECO:0007669"/>
    <property type="project" value="UniProtKB-SubCell"/>
</dbReference>
<dbReference type="InterPro" id="IPR033885">
    <property type="entry name" value="AlkB/XylM"/>
</dbReference>
<protein>
    <recommendedName>
        <fullName evidence="14">Fatty acid desaturase domain-containing protein</fullName>
    </recommendedName>
</protein>
<evidence type="ECO:0000256" key="8">
    <source>
        <dbReference type="ARBA" id="ARBA00023002"/>
    </source>
</evidence>
<evidence type="ECO:0000256" key="11">
    <source>
        <dbReference type="ARBA" id="ARBA00023136"/>
    </source>
</evidence>
<dbReference type="GeneID" id="17352594"/>
<dbReference type="GO" id="GO:0006629">
    <property type="term" value="P:lipid metabolic process"/>
    <property type="evidence" value="ECO:0007669"/>
    <property type="project" value="InterPro"/>
</dbReference>
<feature type="transmembrane region" description="Helical" evidence="13">
    <location>
        <begin position="30"/>
        <end position="59"/>
    </location>
</feature>
<dbReference type="PANTHER" id="PTHR38674:SF1">
    <property type="entry name" value="ALKANE 1-MONOOXYGENASE 1"/>
    <property type="match status" value="1"/>
</dbReference>
<dbReference type="EMBL" id="GL433852">
    <property type="protein sequence ID" value="EFN53276.1"/>
    <property type="molecule type" value="Genomic_DNA"/>
</dbReference>
<evidence type="ECO:0000313" key="16">
    <source>
        <dbReference type="Proteomes" id="UP000008141"/>
    </source>
</evidence>
<dbReference type="GO" id="GO:0046872">
    <property type="term" value="F:metal ion binding"/>
    <property type="evidence" value="ECO:0007669"/>
    <property type="project" value="UniProtKB-KW"/>
</dbReference>
<dbReference type="Pfam" id="PF00487">
    <property type="entry name" value="FA_desaturase"/>
    <property type="match status" value="1"/>
</dbReference>
<accession>E1ZLJ0</accession>
<dbReference type="Proteomes" id="UP000008141">
    <property type="component" value="Unassembled WGS sequence"/>
</dbReference>
<evidence type="ECO:0000256" key="2">
    <source>
        <dbReference type="ARBA" id="ARBA00010823"/>
    </source>
</evidence>
<feature type="transmembrane region" description="Helical" evidence="13">
    <location>
        <begin position="80"/>
        <end position="101"/>
    </location>
</feature>
<keyword evidence="10" id="KW-0503">Monooxygenase</keyword>